<organism evidence="1 2">
    <name type="scientific">Irpex rosettiformis</name>
    <dbReference type="NCBI Taxonomy" id="378272"/>
    <lineage>
        <taxon>Eukaryota</taxon>
        <taxon>Fungi</taxon>
        <taxon>Dikarya</taxon>
        <taxon>Basidiomycota</taxon>
        <taxon>Agaricomycotina</taxon>
        <taxon>Agaricomycetes</taxon>
        <taxon>Polyporales</taxon>
        <taxon>Irpicaceae</taxon>
        <taxon>Irpex</taxon>
    </lineage>
</organism>
<gene>
    <name evidence="1" type="ORF">BDY19DRAFT_996177</name>
</gene>
<comment type="caution">
    <text evidence="1">The sequence shown here is derived from an EMBL/GenBank/DDBJ whole genome shotgun (WGS) entry which is preliminary data.</text>
</comment>
<keyword evidence="2" id="KW-1185">Reference proteome</keyword>
<protein>
    <submittedName>
        <fullName evidence="1">Uncharacterized protein</fullName>
    </submittedName>
</protein>
<evidence type="ECO:0000313" key="1">
    <source>
        <dbReference type="EMBL" id="KAI0085990.1"/>
    </source>
</evidence>
<dbReference type="EMBL" id="MU274926">
    <property type="protein sequence ID" value="KAI0085990.1"/>
    <property type="molecule type" value="Genomic_DNA"/>
</dbReference>
<evidence type="ECO:0000313" key="2">
    <source>
        <dbReference type="Proteomes" id="UP001055072"/>
    </source>
</evidence>
<proteinExistence type="predicted"/>
<dbReference type="Proteomes" id="UP001055072">
    <property type="component" value="Unassembled WGS sequence"/>
</dbReference>
<reference evidence="1" key="1">
    <citation type="journal article" date="2021" name="Environ. Microbiol.">
        <title>Gene family expansions and transcriptome signatures uncover fungal adaptations to wood decay.</title>
        <authorList>
            <person name="Hage H."/>
            <person name="Miyauchi S."/>
            <person name="Viragh M."/>
            <person name="Drula E."/>
            <person name="Min B."/>
            <person name="Chaduli D."/>
            <person name="Navarro D."/>
            <person name="Favel A."/>
            <person name="Norest M."/>
            <person name="Lesage-Meessen L."/>
            <person name="Balint B."/>
            <person name="Merenyi Z."/>
            <person name="de Eugenio L."/>
            <person name="Morin E."/>
            <person name="Martinez A.T."/>
            <person name="Baldrian P."/>
            <person name="Stursova M."/>
            <person name="Martinez M.J."/>
            <person name="Novotny C."/>
            <person name="Magnuson J.K."/>
            <person name="Spatafora J.W."/>
            <person name="Maurice S."/>
            <person name="Pangilinan J."/>
            <person name="Andreopoulos W."/>
            <person name="LaButti K."/>
            <person name="Hundley H."/>
            <person name="Na H."/>
            <person name="Kuo A."/>
            <person name="Barry K."/>
            <person name="Lipzen A."/>
            <person name="Henrissat B."/>
            <person name="Riley R."/>
            <person name="Ahrendt S."/>
            <person name="Nagy L.G."/>
            <person name="Grigoriev I.V."/>
            <person name="Martin F."/>
            <person name="Rosso M.N."/>
        </authorList>
    </citation>
    <scope>NUCLEOTIDE SEQUENCE</scope>
    <source>
        <strain evidence="1">CBS 384.51</strain>
    </source>
</reference>
<accession>A0ACB8TVE8</accession>
<name>A0ACB8TVE8_9APHY</name>
<sequence>MEPEPSHLPVELLDKIFFHLRHDHPSLASCSRVCQFWRPSAERYLYAEVRIGKFKEYPHATTRRRSLRGGLKVLRMRVLETSSSFSEEPSLCKYIQRLDIAWHLALGLDVASLRSLVSTLPNLRILAVWHTLRSSGSPDSQILAFDGLRSERASSSSLPSCSTSGDRPLLVADHTWVSLHSEVITLTRETNTVQPFLNVLGVIDATDTLYIMISRRLVIDQSLQHTLRFPTSFRDIRTLELAFDTSGWFSSRPNGVLLGLLAESRPRSLRCIRWRYPIHARTVGTVMQQVGGEVEHLHIYLRHFMGDTWSDLHLSSCPRLHTIHFTDFWTWFEASDAQHLFNSFRRDAPQIRELVFASTMRDLPEKSYETQPQIQWSAIDELLAEEMTTYTMMEKVTVELEAFLPGVRKTLQKMIRARLPKTYKRGLIRFMLESGRRVRHALESCLARRELPLAALSRCRAQQADGLTPFGPPQARRLQI</sequence>